<dbReference type="EMBL" id="JABSTQ010004569">
    <property type="protein sequence ID" value="KAG0441726.1"/>
    <property type="molecule type" value="Genomic_DNA"/>
</dbReference>
<gene>
    <name evidence="1" type="ORF">HPB47_015866</name>
</gene>
<sequence length="183" mass="20103">MPTSPDIPSESFGHAIHNAEKTRAEVRDEHSDLDDCQHDNLRTEARDTATSNYHGLAPDGPMSGVFDFQVLMQAVIRTVVHEALEGVAQLFQNTQSPQRHPPTEASNVKDGRLTTTSAQFVPVYDPGSDTPPMVEAWLNKGPAFELGTLRQSYTGLIFDVIGERRREDAAEVALTTPPKQPPT</sequence>
<keyword evidence="2" id="KW-1185">Reference proteome</keyword>
<organism evidence="1 2">
    <name type="scientific">Ixodes persulcatus</name>
    <name type="common">Taiga tick</name>
    <dbReference type="NCBI Taxonomy" id="34615"/>
    <lineage>
        <taxon>Eukaryota</taxon>
        <taxon>Metazoa</taxon>
        <taxon>Ecdysozoa</taxon>
        <taxon>Arthropoda</taxon>
        <taxon>Chelicerata</taxon>
        <taxon>Arachnida</taxon>
        <taxon>Acari</taxon>
        <taxon>Parasitiformes</taxon>
        <taxon>Ixodida</taxon>
        <taxon>Ixodoidea</taxon>
        <taxon>Ixodidae</taxon>
        <taxon>Ixodinae</taxon>
        <taxon>Ixodes</taxon>
    </lineage>
</organism>
<accession>A0AC60QSA7</accession>
<comment type="caution">
    <text evidence="1">The sequence shown here is derived from an EMBL/GenBank/DDBJ whole genome shotgun (WGS) entry which is preliminary data.</text>
</comment>
<reference evidence="1 2" key="1">
    <citation type="journal article" date="2020" name="Cell">
        <title>Large-Scale Comparative Analyses of Tick Genomes Elucidate Their Genetic Diversity and Vector Capacities.</title>
        <authorList>
            <consortium name="Tick Genome and Microbiome Consortium (TIGMIC)"/>
            <person name="Jia N."/>
            <person name="Wang J."/>
            <person name="Shi W."/>
            <person name="Du L."/>
            <person name="Sun Y."/>
            <person name="Zhan W."/>
            <person name="Jiang J.F."/>
            <person name="Wang Q."/>
            <person name="Zhang B."/>
            <person name="Ji P."/>
            <person name="Bell-Sakyi L."/>
            <person name="Cui X.M."/>
            <person name="Yuan T.T."/>
            <person name="Jiang B.G."/>
            <person name="Yang W.F."/>
            <person name="Lam T.T."/>
            <person name="Chang Q.C."/>
            <person name="Ding S.J."/>
            <person name="Wang X.J."/>
            <person name="Zhu J.G."/>
            <person name="Ruan X.D."/>
            <person name="Zhao L."/>
            <person name="Wei J.T."/>
            <person name="Ye R.Z."/>
            <person name="Que T.C."/>
            <person name="Du C.H."/>
            <person name="Zhou Y.H."/>
            <person name="Cheng J.X."/>
            <person name="Dai P.F."/>
            <person name="Guo W.B."/>
            <person name="Han X.H."/>
            <person name="Huang E.J."/>
            <person name="Li L.F."/>
            <person name="Wei W."/>
            <person name="Gao Y.C."/>
            <person name="Liu J.Z."/>
            <person name="Shao H.Z."/>
            <person name="Wang X."/>
            <person name="Wang C.C."/>
            <person name="Yang T.C."/>
            <person name="Huo Q.B."/>
            <person name="Li W."/>
            <person name="Chen H.Y."/>
            <person name="Chen S.E."/>
            <person name="Zhou L.G."/>
            <person name="Ni X.B."/>
            <person name="Tian J.H."/>
            <person name="Sheng Y."/>
            <person name="Liu T."/>
            <person name="Pan Y.S."/>
            <person name="Xia L.Y."/>
            <person name="Li J."/>
            <person name="Zhao F."/>
            <person name="Cao W.C."/>
        </authorList>
    </citation>
    <scope>NUCLEOTIDE SEQUENCE [LARGE SCALE GENOMIC DNA]</scope>
    <source>
        <strain evidence="1">Iper-2018</strain>
    </source>
</reference>
<evidence type="ECO:0000313" key="2">
    <source>
        <dbReference type="Proteomes" id="UP000805193"/>
    </source>
</evidence>
<proteinExistence type="predicted"/>
<protein>
    <submittedName>
        <fullName evidence="1">Uncharacterized protein</fullName>
    </submittedName>
</protein>
<dbReference type="Proteomes" id="UP000805193">
    <property type="component" value="Unassembled WGS sequence"/>
</dbReference>
<evidence type="ECO:0000313" key="1">
    <source>
        <dbReference type="EMBL" id="KAG0441726.1"/>
    </source>
</evidence>
<name>A0AC60QSA7_IXOPE</name>